<feature type="domain" description="Ice-binding protein C-terminal" evidence="2">
    <location>
        <begin position="158"/>
        <end position="180"/>
    </location>
</feature>
<keyword evidence="1" id="KW-0732">Signal</keyword>
<dbReference type="RefSeq" id="WP_146569065.1">
    <property type="nucleotide sequence ID" value="NZ_SIHJ01000009.1"/>
</dbReference>
<evidence type="ECO:0000259" key="2">
    <source>
        <dbReference type="Pfam" id="PF07589"/>
    </source>
</evidence>
<feature type="signal peptide" evidence="1">
    <location>
        <begin position="1"/>
        <end position="24"/>
    </location>
</feature>
<dbReference type="Proteomes" id="UP000316714">
    <property type="component" value="Unassembled WGS sequence"/>
</dbReference>
<evidence type="ECO:0000313" key="4">
    <source>
        <dbReference type="Proteomes" id="UP000316714"/>
    </source>
</evidence>
<gene>
    <name evidence="3" type="ORF">KOR34_52620</name>
</gene>
<keyword evidence="4" id="KW-1185">Reference proteome</keyword>
<organism evidence="3 4">
    <name type="scientific">Posidoniimonas corsicana</name>
    <dbReference type="NCBI Taxonomy" id="1938618"/>
    <lineage>
        <taxon>Bacteria</taxon>
        <taxon>Pseudomonadati</taxon>
        <taxon>Planctomycetota</taxon>
        <taxon>Planctomycetia</taxon>
        <taxon>Pirellulales</taxon>
        <taxon>Lacipirellulaceae</taxon>
        <taxon>Posidoniimonas</taxon>
    </lineage>
</organism>
<comment type="caution">
    <text evidence="3">The sequence shown here is derived from an EMBL/GenBank/DDBJ whole genome shotgun (WGS) entry which is preliminary data.</text>
</comment>
<reference evidence="3 4" key="1">
    <citation type="submission" date="2019-02" db="EMBL/GenBank/DDBJ databases">
        <title>Deep-cultivation of Planctomycetes and their phenomic and genomic characterization uncovers novel biology.</title>
        <authorList>
            <person name="Wiegand S."/>
            <person name="Jogler M."/>
            <person name="Boedeker C."/>
            <person name="Pinto D."/>
            <person name="Vollmers J."/>
            <person name="Rivas-Marin E."/>
            <person name="Kohn T."/>
            <person name="Peeters S.H."/>
            <person name="Heuer A."/>
            <person name="Rast P."/>
            <person name="Oberbeckmann S."/>
            <person name="Bunk B."/>
            <person name="Jeske O."/>
            <person name="Meyerdierks A."/>
            <person name="Storesund J.E."/>
            <person name="Kallscheuer N."/>
            <person name="Luecker S."/>
            <person name="Lage O.M."/>
            <person name="Pohl T."/>
            <person name="Merkel B.J."/>
            <person name="Hornburger P."/>
            <person name="Mueller R.-W."/>
            <person name="Bruemmer F."/>
            <person name="Labrenz M."/>
            <person name="Spormann A.M."/>
            <person name="Op Den Camp H."/>
            <person name="Overmann J."/>
            <person name="Amann R."/>
            <person name="Jetten M.S.M."/>
            <person name="Mascher T."/>
            <person name="Medema M.H."/>
            <person name="Devos D.P."/>
            <person name="Kaster A.-K."/>
            <person name="Ovreas L."/>
            <person name="Rohde M."/>
            <person name="Galperin M.Y."/>
            <person name="Jogler C."/>
        </authorList>
    </citation>
    <scope>NUCLEOTIDE SEQUENCE [LARGE SCALE GENOMIC DNA]</scope>
    <source>
        <strain evidence="3 4">KOR34</strain>
    </source>
</reference>
<dbReference type="Pfam" id="PF07589">
    <property type="entry name" value="PEP-CTERM"/>
    <property type="match status" value="1"/>
</dbReference>
<proteinExistence type="predicted"/>
<evidence type="ECO:0000256" key="1">
    <source>
        <dbReference type="SAM" id="SignalP"/>
    </source>
</evidence>
<dbReference type="EMBL" id="SIHJ01000009">
    <property type="protein sequence ID" value="TWT29352.1"/>
    <property type="molecule type" value="Genomic_DNA"/>
</dbReference>
<protein>
    <recommendedName>
        <fullName evidence="2">Ice-binding protein C-terminal domain-containing protein</fullName>
    </recommendedName>
</protein>
<dbReference type="AlphaFoldDB" id="A0A5C5UV90"/>
<sequence precursor="true">MTHSTRVSAALLAGCLFCHSAAFGQTIWDGPSLSFSKASFADPTLAENQDRITDDVWITRANTRGFYNAASESFQDNASPAGTEWALGTTADLGSLTFSTWLDLFGLGGPFGGPPSSVGKDFVLHLTAEDIYIDLRIDDWGVGSSAGGSFAYTRSTGVPEPASLGLALAAAGAVCCRRRRR</sequence>
<evidence type="ECO:0000313" key="3">
    <source>
        <dbReference type="EMBL" id="TWT29352.1"/>
    </source>
</evidence>
<name>A0A5C5UV90_9BACT</name>
<dbReference type="OrthoDB" id="285132at2"/>
<feature type="chain" id="PRO_5022683676" description="Ice-binding protein C-terminal domain-containing protein" evidence="1">
    <location>
        <begin position="25"/>
        <end position="181"/>
    </location>
</feature>
<accession>A0A5C5UV90</accession>
<dbReference type="InterPro" id="IPR013424">
    <property type="entry name" value="Ice-binding_C"/>
</dbReference>